<dbReference type="InterPro" id="IPR000182">
    <property type="entry name" value="GNAT_dom"/>
</dbReference>
<dbReference type="EMBL" id="JAGIYZ010000001">
    <property type="protein sequence ID" value="MBP0462656.1"/>
    <property type="molecule type" value="Genomic_DNA"/>
</dbReference>
<evidence type="ECO:0000313" key="3">
    <source>
        <dbReference type="Proteomes" id="UP000680815"/>
    </source>
</evidence>
<feature type="domain" description="N-acetyltransferase" evidence="1">
    <location>
        <begin position="16"/>
        <end position="183"/>
    </location>
</feature>
<organism evidence="2 3">
    <name type="scientific">Roseomonas nitratireducens</name>
    <dbReference type="NCBI Taxonomy" id="2820810"/>
    <lineage>
        <taxon>Bacteria</taxon>
        <taxon>Pseudomonadati</taxon>
        <taxon>Pseudomonadota</taxon>
        <taxon>Alphaproteobacteria</taxon>
        <taxon>Acetobacterales</taxon>
        <taxon>Roseomonadaceae</taxon>
        <taxon>Roseomonas</taxon>
    </lineage>
</organism>
<dbReference type="InterPro" id="IPR051531">
    <property type="entry name" value="N-acetyltransferase"/>
</dbReference>
<reference evidence="2 3" key="1">
    <citation type="submission" date="2021-03" db="EMBL/GenBank/DDBJ databases">
        <authorList>
            <person name="So Y."/>
        </authorList>
    </citation>
    <scope>NUCLEOTIDE SEQUENCE [LARGE SCALE GENOMIC DNA]</scope>
    <source>
        <strain evidence="2 3">PWR1</strain>
    </source>
</reference>
<protein>
    <submittedName>
        <fullName evidence="2">GNAT family N-acetyltransferase</fullName>
    </submittedName>
</protein>
<accession>A0ABS4APA3</accession>
<gene>
    <name evidence="2" type="ORF">J5Y09_01920</name>
</gene>
<dbReference type="Pfam" id="PF13302">
    <property type="entry name" value="Acetyltransf_3"/>
    <property type="match status" value="1"/>
</dbReference>
<dbReference type="PANTHER" id="PTHR43792">
    <property type="entry name" value="GNAT FAMILY, PUTATIVE (AFU_ORTHOLOGUE AFUA_3G00765)-RELATED-RELATED"/>
    <property type="match status" value="1"/>
</dbReference>
<dbReference type="RefSeq" id="WP_209350016.1">
    <property type="nucleotide sequence ID" value="NZ_JAGIYZ010000001.1"/>
</dbReference>
<dbReference type="InterPro" id="IPR016181">
    <property type="entry name" value="Acyl_CoA_acyltransferase"/>
</dbReference>
<proteinExistence type="predicted"/>
<comment type="caution">
    <text evidence="2">The sequence shown here is derived from an EMBL/GenBank/DDBJ whole genome shotgun (WGS) entry which is preliminary data.</text>
</comment>
<dbReference type="SUPFAM" id="SSF55729">
    <property type="entry name" value="Acyl-CoA N-acyltransferases (Nat)"/>
    <property type="match status" value="1"/>
</dbReference>
<dbReference type="Proteomes" id="UP000680815">
    <property type="component" value="Unassembled WGS sequence"/>
</dbReference>
<dbReference type="PROSITE" id="PS51186">
    <property type="entry name" value="GNAT"/>
    <property type="match status" value="1"/>
</dbReference>
<sequence>MVVLPQSLPAIETDRLRLRCAEERDAAAISGLMNEAISRRLASWPYPYTVPMAADRIAGVRVAAAQRRSLPFVIERLSDGVVMGWISISRAPGEDSVALVTYWLGDAFQGHGYMSEAAPAAVRHAFALLDVATLRAAVQGDNDASLGIARLLGMSSLGEGRIWCPARGREEACVWFELERPAEMAKATAG</sequence>
<keyword evidence="3" id="KW-1185">Reference proteome</keyword>
<evidence type="ECO:0000259" key="1">
    <source>
        <dbReference type="PROSITE" id="PS51186"/>
    </source>
</evidence>
<name>A0ABS4APA3_9PROT</name>
<evidence type="ECO:0000313" key="2">
    <source>
        <dbReference type="EMBL" id="MBP0462656.1"/>
    </source>
</evidence>
<dbReference type="Gene3D" id="3.40.630.30">
    <property type="match status" value="1"/>
</dbReference>